<proteinExistence type="predicted"/>
<sequence length="250" mass="28819">MAFERYFNCYEIQGVKQNRISKIVRTLEEIKMSKMDRIESNEVPMGIATDEALSTSKERVIFKNTSIILERSIFKSSEIEEESSEFSGDSGTLLISPAINGGREYLEVYEGLTESSSYLTSSVTTKATIKLIRDAFDQYSDMKNFYEKLSPEFDHVNIEAANKKCCFSAKEIKKYINGKVKLFGKKEKDPMNTMLDADEVRRKPEHLTSEKRKDKQKKKPNWKPLTRCCKQDDVVASHKRKTRSKPLHTV</sequence>
<dbReference type="Proteomes" id="UP000828941">
    <property type="component" value="Chromosome 5"/>
</dbReference>
<dbReference type="EMBL" id="CM039430">
    <property type="protein sequence ID" value="KAI4344903.1"/>
    <property type="molecule type" value="Genomic_DNA"/>
</dbReference>
<organism evidence="1 2">
    <name type="scientific">Bauhinia variegata</name>
    <name type="common">Purple orchid tree</name>
    <name type="synonym">Phanera variegata</name>
    <dbReference type="NCBI Taxonomy" id="167791"/>
    <lineage>
        <taxon>Eukaryota</taxon>
        <taxon>Viridiplantae</taxon>
        <taxon>Streptophyta</taxon>
        <taxon>Embryophyta</taxon>
        <taxon>Tracheophyta</taxon>
        <taxon>Spermatophyta</taxon>
        <taxon>Magnoliopsida</taxon>
        <taxon>eudicotyledons</taxon>
        <taxon>Gunneridae</taxon>
        <taxon>Pentapetalae</taxon>
        <taxon>rosids</taxon>
        <taxon>fabids</taxon>
        <taxon>Fabales</taxon>
        <taxon>Fabaceae</taxon>
        <taxon>Cercidoideae</taxon>
        <taxon>Cercideae</taxon>
        <taxon>Bauhiniinae</taxon>
        <taxon>Bauhinia</taxon>
    </lineage>
</organism>
<reference evidence="1 2" key="1">
    <citation type="journal article" date="2022" name="DNA Res.">
        <title>Chromosomal-level genome assembly of the orchid tree Bauhinia variegata (Leguminosae; Cercidoideae) supports the allotetraploid origin hypothesis of Bauhinia.</title>
        <authorList>
            <person name="Zhong Y."/>
            <person name="Chen Y."/>
            <person name="Zheng D."/>
            <person name="Pang J."/>
            <person name="Liu Y."/>
            <person name="Luo S."/>
            <person name="Meng S."/>
            <person name="Qian L."/>
            <person name="Wei D."/>
            <person name="Dai S."/>
            <person name="Zhou R."/>
        </authorList>
    </citation>
    <scope>NUCLEOTIDE SEQUENCE [LARGE SCALE GENOMIC DNA]</scope>
    <source>
        <strain evidence="1">BV-YZ2020</strain>
    </source>
</reference>
<protein>
    <submittedName>
        <fullName evidence="1">Uncharacterized protein</fullName>
    </submittedName>
</protein>
<comment type="caution">
    <text evidence="1">The sequence shown here is derived from an EMBL/GenBank/DDBJ whole genome shotgun (WGS) entry which is preliminary data.</text>
</comment>
<name>A0ACB9P8D1_BAUVA</name>
<keyword evidence="2" id="KW-1185">Reference proteome</keyword>
<evidence type="ECO:0000313" key="1">
    <source>
        <dbReference type="EMBL" id="KAI4344903.1"/>
    </source>
</evidence>
<evidence type="ECO:0000313" key="2">
    <source>
        <dbReference type="Proteomes" id="UP000828941"/>
    </source>
</evidence>
<accession>A0ACB9P8D1</accession>
<gene>
    <name evidence="1" type="ORF">L6164_012085</name>
</gene>